<dbReference type="Pfam" id="PF04836">
    <property type="entry name" value="IFRD_C"/>
    <property type="match status" value="1"/>
</dbReference>
<name>A0A5N4ECW8_CAMDR</name>
<feature type="region of interest" description="Disordered" evidence="1">
    <location>
        <begin position="32"/>
        <end position="99"/>
    </location>
</feature>
<evidence type="ECO:0000259" key="3">
    <source>
        <dbReference type="Pfam" id="PF05004"/>
    </source>
</evidence>
<comment type="caution">
    <text evidence="4">The sequence shown here is derived from an EMBL/GenBank/DDBJ whole genome shotgun (WGS) entry which is preliminary data.</text>
</comment>
<evidence type="ECO:0000256" key="1">
    <source>
        <dbReference type="SAM" id="MobiDB-lite"/>
    </source>
</evidence>
<reference evidence="4 5" key="1">
    <citation type="journal article" date="2019" name="Mol. Ecol. Resour.">
        <title>Improving Illumina assemblies with Hi-C and long reads: an example with the North African dromedary.</title>
        <authorList>
            <person name="Elbers J.P."/>
            <person name="Rogers M.F."/>
            <person name="Perelman P.L."/>
            <person name="Proskuryakova A.A."/>
            <person name="Serdyukova N.A."/>
            <person name="Johnson W.E."/>
            <person name="Horin P."/>
            <person name="Corander J."/>
            <person name="Murphy D."/>
            <person name="Burger P.A."/>
        </authorList>
    </citation>
    <scope>NUCLEOTIDE SEQUENCE [LARGE SCALE GENOMIC DNA]</scope>
    <source>
        <strain evidence="4">Drom800</strain>
        <tissue evidence="4">Blood</tissue>
    </source>
</reference>
<feature type="compositionally biased region" description="Pro residues" evidence="1">
    <location>
        <begin position="39"/>
        <end position="51"/>
    </location>
</feature>
<accession>A0A5N4ECW8</accession>
<protein>
    <submittedName>
        <fullName evidence="4">Interferon-related developmental regulator 2</fullName>
    </submittedName>
</protein>
<dbReference type="EMBL" id="JWIN03000003">
    <property type="protein sequence ID" value="KAB1280866.1"/>
    <property type="molecule type" value="Genomic_DNA"/>
</dbReference>
<feature type="domain" description="Interferon-related developmental regulator N-terminal" evidence="3">
    <location>
        <begin position="629"/>
        <end position="740"/>
    </location>
</feature>
<dbReference type="Pfam" id="PF05004">
    <property type="entry name" value="IFRD"/>
    <property type="match status" value="2"/>
</dbReference>
<dbReference type="AlphaFoldDB" id="A0A5N4ECW8"/>
<evidence type="ECO:0000313" key="5">
    <source>
        <dbReference type="Proteomes" id="UP000299084"/>
    </source>
</evidence>
<feature type="domain" description="Interferon-related developmental regulator N-terminal" evidence="3">
    <location>
        <begin position="137"/>
        <end position="282"/>
    </location>
</feature>
<proteinExistence type="predicted"/>
<dbReference type="InterPro" id="IPR039777">
    <property type="entry name" value="IFRD"/>
</dbReference>
<dbReference type="Proteomes" id="UP000299084">
    <property type="component" value="Unassembled WGS sequence"/>
</dbReference>
<dbReference type="InterPro" id="IPR007701">
    <property type="entry name" value="Interferon-rel_develop_reg_N"/>
</dbReference>
<dbReference type="PANTHER" id="PTHR12354">
    <property type="entry name" value="INTERFERON-RELATED DEVELOPMENTAL REGULATOR"/>
    <property type="match status" value="1"/>
</dbReference>
<feature type="domain" description="Interferon-related developmental regulator C-terminal" evidence="2">
    <location>
        <begin position="319"/>
        <end position="371"/>
    </location>
</feature>
<gene>
    <name evidence="4" type="ORF">Cadr_000004530</name>
</gene>
<sequence>MFCRGRLGRLVKTVARGVWRVALALSTSGRRAGLEPHPLLQPPPPSPTPPPPRRRIPDMPRPPQRRPALGSRLLRGPQAAPVNAPAFPGRDAVGEQGQQEDLEEKFVEGVCGLPHRQALRLAPGGHLLPVCWSAASHCHALEKCLRKGRERREQALAAAILGLGEELSHSLQPPLVSVLRDSTAGPAAWLHCASALGVGCYDGAAAGVQDLVSCLTCLEGVFSRLLCAALQAWAVRLTIRPSMHMSHVLSRRLLRLPRLLSSQSVNLWIAASETIALPLELAGGLEVFIYPKVLYDLGIYTAFKDVPGSGLHHHLQNDELLRDIFGLGPVLVLDATALKACKIPPFKKHRYNAPALKAQTEARSRVQDKRADILSAWVSEASVGALFCAAPSTSASRSRLLLTMGQVSSCCGRGVAALWIAAHLGQGVFCPKGRGGGGRSPSPALPVAPLSLRLRAPPVGAPPWSALRGDSLVPAPSQNSAPCLSLGASYLRDQAGRILSARAAGQSQFGFEAAKPFGADAVLSAEDMWACVSPALFPENFPRVLQRGGVHPSHEAHQPCCFMEGPGCSALCTQSHGAQPLAFPCGCLRAAAPVLRLACAAWPCPPLPARVSGALDPGGPTSSPCAGARLTLAHALEKCLTKGKGRREQALAAAILGLVCVQLGPGAKGEELSHSLQPPLVSVLQTSTAGPAAWLHCASALGVGCYDGAAAGVQDLVFCLTCLEGVFSRPGQCASPSAPHAHEHVLSRRLLRLPGSCPVKTIALPLELAGPKRSLFTQGIYTAFKDVPGSGLHHHLPKRASYSVISLAWVLCWCWMPALKACKIPPFKKHRPVWQDKRADIL</sequence>
<organism evidence="4 5">
    <name type="scientific">Camelus dromedarius</name>
    <name type="common">Dromedary</name>
    <name type="synonym">Arabian camel</name>
    <dbReference type="NCBI Taxonomy" id="9838"/>
    <lineage>
        <taxon>Eukaryota</taxon>
        <taxon>Metazoa</taxon>
        <taxon>Chordata</taxon>
        <taxon>Craniata</taxon>
        <taxon>Vertebrata</taxon>
        <taxon>Euteleostomi</taxon>
        <taxon>Mammalia</taxon>
        <taxon>Eutheria</taxon>
        <taxon>Laurasiatheria</taxon>
        <taxon>Artiodactyla</taxon>
        <taxon>Tylopoda</taxon>
        <taxon>Camelidae</taxon>
        <taxon>Camelus</taxon>
    </lineage>
</organism>
<evidence type="ECO:0000259" key="2">
    <source>
        <dbReference type="Pfam" id="PF04836"/>
    </source>
</evidence>
<keyword evidence="5" id="KW-1185">Reference proteome</keyword>
<dbReference type="InterPro" id="IPR006921">
    <property type="entry name" value="Interferon-rel_develop_reg_C"/>
</dbReference>
<evidence type="ECO:0000313" key="4">
    <source>
        <dbReference type="EMBL" id="KAB1280866.1"/>
    </source>
</evidence>
<dbReference type="PANTHER" id="PTHR12354:SF8">
    <property type="entry name" value="INTERFERON-RELATED DEVELOPMENTAL REGULATOR 2"/>
    <property type="match status" value="1"/>
</dbReference>